<dbReference type="Pfam" id="PF07690">
    <property type="entry name" value="MFS_1"/>
    <property type="match status" value="1"/>
</dbReference>
<comment type="caution">
    <text evidence="2">The sequence shown here is derived from an EMBL/GenBank/DDBJ whole genome shotgun (WGS) entry which is preliminary data.</text>
</comment>
<dbReference type="InterPro" id="IPR036259">
    <property type="entry name" value="MFS_trans_sf"/>
</dbReference>
<feature type="transmembrane region" description="Helical" evidence="1">
    <location>
        <begin position="255"/>
        <end position="272"/>
    </location>
</feature>
<dbReference type="SUPFAM" id="SSF103473">
    <property type="entry name" value="MFS general substrate transporter"/>
    <property type="match status" value="1"/>
</dbReference>
<proteinExistence type="predicted"/>
<dbReference type="Proteomes" id="UP001596548">
    <property type="component" value="Unassembled WGS sequence"/>
</dbReference>
<keyword evidence="1" id="KW-1133">Transmembrane helix</keyword>
<dbReference type="PANTHER" id="PTHR23530">
    <property type="entry name" value="TRANSPORT PROTEIN-RELATED"/>
    <property type="match status" value="1"/>
</dbReference>
<dbReference type="EMBL" id="JBHTBJ010000038">
    <property type="protein sequence ID" value="MFC7278785.1"/>
    <property type="molecule type" value="Genomic_DNA"/>
</dbReference>
<feature type="transmembrane region" description="Helical" evidence="1">
    <location>
        <begin position="107"/>
        <end position="127"/>
    </location>
</feature>
<dbReference type="InterPro" id="IPR011701">
    <property type="entry name" value="MFS"/>
</dbReference>
<sequence length="359" mass="37258">MLYPVYALLFADAGLSTSQISALFAIWSVVSFVFEVPSGALADMWSRRGLYAIGELLTAAGYALWLIWPHFPGFALGFVLWGLGGALASGSLEALVYDQVGDDYAKIIGRAGTIGILATLAATLLAAPLLSAGGYRLVGIASIAVVTLGGLLALRLPDRRTKAIDRTGEQVDDRKTGTYRELLTAGLRESVRDRSTLLAVAIAALLPGFTALDEYLPLLARDLGAPTAGVPVIYALVAVAMAAGSALATRRIASMPLIVATSAALIAGGALIPHRAGMIPVAVAFGLLQYAMIRAETRLQEAITGPARSTVLSVSGFGAEVFAVLLYAGFGLPLALPLLFALAAIPLLLTAALEIARRG</sequence>
<evidence type="ECO:0000313" key="3">
    <source>
        <dbReference type="Proteomes" id="UP001596548"/>
    </source>
</evidence>
<feature type="transmembrane region" description="Helical" evidence="1">
    <location>
        <begin position="197"/>
        <end position="216"/>
    </location>
</feature>
<reference evidence="3" key="1">
    <citation type="journal article" date="2019" name="Int. J. Syst. Evol. Microbiol.">
        <title>The Global Catalogue of Microorganisms (GCM) 10K type strain sequencing project: providing services to taxonomists for standard genome sequencing and annotation.</title>
        <authorList>
            <consortium name="The Broad Institute Genomics Platform"/>
            <consortium name="The Broad Institute Genome Sequencing Center for Infectious Disease"/>
            <person name="Wu L."/>
            <person name="Ma J."/>
        </authorList>
    </citation>
    <scope>NUCLEOTIDE SEQUENCE [LARGE SCALE GENOMIC DNA]</scope>
    <source>
        <strain evidence="3">XZYJT-10</strain>
    </source>
</reference>
<feature type="transmembrane region" description="Helical" evidence="1">
    <location>
        <begin position="228"/>
        <end position="248"/>
    </location>
</feature>
<keyword evidence="1" id="KW-0812">Transmembrane</keyword>
<dbReference type="PANTHER" id="PTHR23530:SF1">
    <property type="entry name" value="PERMEASE, MAJOR FACILITATOR SUPERFAMILY-RELATED"/>
    <property type="match status" value="1"/>
</dbReference>
<dbReference type="Gene3D" id="1.20.1250.20">
    <property type="entry name" value="MFS general substrate transporter like domains"/>
    <property type="match status" value="1"/>
</dbReference>
<feature type="transmembrane region" description="Helical" evidence="1">
    <location>
        <begin position="20"/>
        <end position="42"/>
    </location>
</feature>
<keyword evidence="3" id="KW-1185">Reference proteome</keyword>
<dbReference type="RefSeq" id="WP_378975955.1">
    <property type="nucleotide sequence ID" value="NZ_JBHTBJ010000038.1"/>
</dbReference>
<feature type="transmembrane region" description="Helical" evidence="1">
    <location>
        <begin position="133"/>
        <end position="154"/>
    </location>
</feature>
<dbReference type="InterPro" id="IPR053160">
    <property type="entry name" value="MFS_DHA3_Transporter"/>
</dbReference>
<feature type="transmembrane region" description="Helical" evidence="1">
    <location>
        <begin position="334"/>
        <end position="356"/>
    </location>
</feature>
<feature type="transmembrane region" description="Helical" evidence="1">
    <location>
        <begin position="49"/>
        <end position="68"/>
    </location>
</feature>
<organism evidence="2 3">
    <name type="scientific">Paractinoplanes rhizophilus</name>
    <dbReference type="NCBI Taxonomy" id="1416877"/>
    <lineage>
        <taxon>Bacteria</taxon>
        <taxon>Bacillati</taxon>
        <taxon>Actinomycetota</taxon>
        <taxon>Actinomycetes</taxon>
        <taxon>Micromonosporales</taxon>
        <taxon>Micromonosporaceae</taxon>
        <taxon>Paractinoplanes</taxon>
    </lineage>
</organism>
<gene>
    <name evidence="2" type="ORF">ACFQS1_32870</name>
</gene>
<evidence type="ECO:0000313" key="2">
    <source>
        <dbReference type="EMBL" id="MFC7278785.1"/>
    </source>
</evidence>
<keyword evidence="1" id="KW-0472">Membrane</keyword>
<protein>
    <submittedName>
        <fullName evidence="2">MFS transporter</fullName>
    </submittedName>
</protein>
<accession>A0ABW2I1Q7</accession>
<evidence type="ECO:0000256" key="1">
    <source>
        <dbReference type="SAM" id="Phobius"/>
    </source>
</evidence>
<name>A0ABW2I1Q7_9ACTN</name>
<feature type="transmembrane region" description="Helical" evidence="1">
    <location>
        <begin position="74"/>
        <end position="95"/>
    </location>
</feature>